<keyword evidence="2" id="KW-1185">Reference proteome</keyword>
<gene>
    <name evidence="1" type="ORF">L1987_39254</name>
</gene>
<proteinExistence type="predicted"/>
<organism evidence="1 2">
    <name type="scientific">Smallanthus sonchifolius</name>
    <dbReference type="NCBI Taxonomy" id="185202"/>
    <lineage>
        <taxon>Eukaryota</taxon>
        <taxon>Viridiplantae</taxon>
        <taxon>Streptophyta</taxon>
        <taxon>Embryophyta</taxon>
        <taxon>Tracheophyta</taxon>
        <taxon>Spermatophyta</taxon>
        <taxon>Magnoliopsida</taxon>
        <taxon>eudicotyledons</taxon>
        <taxon>Gunneridae</taxon>
        <taxon>Pentapetalae</taxon>
        <taxon>asterids</taxon>
        <taxon>campanulids</taxon>
        <taxon>Asterales</taxon>
        <taxon>Asteraceae</taxon>
        <taxon>Asteroideae</taxon>
        <taxon>Heliantheae alliance</taxon>
        <taxon>Millerieae</taxon>
        <taxon>Smallanthus</taxon>
    </lineage>
</organism>
<name>A0ACB9HMP8_9ASTR</name>
<sequence>MLTPHPKTTTLQPLRTISYLHKFFCPSLSITVKGLPSSSLAVTPPSSPSSNTDTMNHRLPQTQTPLQSRW</sequence>
<reference evidence="1 2" key="2">
    <citation type="journal article" date="2022" name="Mol. Ecol. Resour.">
        <title>The genomes of chicory, endive, great burdock and yacon provide insights into Asteraceae paleo-polyploidization history and plant inulin production.</title>
        <authorList>
            <person name="Fan W."/>
            <person name="Wang S."/>
            <person name="Wang H."/>
            <person name="Wang A."/>
            <person name="Jiang F."/>
            <person name="Liu H."/>
            <person name="Zhao H."/>
            <person name="Xu D."/>
            <person name="Zhang Y."/>
        </authorList>
    </citation>
    <scope>NUCLEOTIDE SEQUENCE [LARGE SCALE GENOMIC DNA]</scope>
    <source>
        <strain evidence="2">cv. Yunnan</strain>
        <tissue evidence="1">Leaves</tissue>
    </source>
</reference>
<accession>A0ACB9HMP8</accession>
<protein>
    <submittedName>
        <fullName evidence="1">Uncharacterized protein</fullName>
    </submittedName>
</protein>
<dbReference type="Proteomes" id="UP001056120">
    <property type="component" value="Linkage Group LG12"/>
</dbReference>
<comment type="caution">
    <text evidence="1">The sequence shown here is derived from an EMBL/GenBank/DDBJ whole genome shotgun (WGS) entry which is preliminary data.</text>
</comment>
<dbReference type="EMBL" id="CM042029">
    <property type="protein sequence ID" value="KAI3796576.1"/>
    <property type="molecule type" value="Genomic_DNA"/>
</dbReference>
<reference evidence="2" key="1">
    <citation type="journal article" date="2022" name="Mol. Ecol. Resour.">
        <title>The genomes of chicory, endive, great burdock and yacon provide insights into Asteraceae palaeo-polyploidization history and plant inulin production.</title>
        <authorList>
            <person name="Fan W."/>
            <person name="Wang S."/>
            <person name="Wang H."/>
            <person name="Wang A."/>
            <person name="Jiang F."/>
            <person name="Liu H."/>
            <person name="Zhao H."/>
            <person name="Xu D."/>
            <person name="Zhang Y."/>
        </authorList>
    </citation>
    <scope>NUCLEOTIDE SEQUENCE [LARGE SCALE GENOMIC DNA]</scope>
    <source>
        <strain evidence="2">cv. Yunnan</strain>
    </source>
</reference>
<evidence type="ECO:0000313" key="2">
    <source>
        <dbReference type="Proteomes" id="UP001056120"/>
    </source>
</evidence>
<evidence type="ECO:0000313" key="1">
    <source>
        <dbReference type="EMBL" id="KAI3796576.1"/>
    </source>
</evidence>